<evidence type="ECO:0000313" key="3">
    <source>
        <dbReference type="EMBL" id="CAD9774566.1"/>
    </source>
</evidence>
<dbReference type="PROSITE" id="PS00018">
    <property type="entry name" value="EF_HAND_1"/>
    <property type="match status" value="2"/>
</dbReference>
<dbReference type="CDD" id="cd00051">
    <property type="entry name" value="EFh"/>
    <property type="match status" value="1"/>
</dbReference>
<dbReference type="InterPro" id="IPR018247">
    <property type="entry name" value="EF_Hand_1_Ca_BS"/>
</dbReference>
<evidence type="ECO:0000259" key="2">
    <source>
        <dbReference type="PROSITE" id="PS50222"/>
    </source>
</evidence>
<gene>
    <name evidence="3" type="ORF">LSP00402_LOCUS18559</name>
</gene>
<dbReference type="GO" id="GO:0005509">
    <property type="term" value="F:calcium ion binding"/>
    <property type="evidence" value="ECO:0007669"/>
    <property type="project" value="InterPro"/>
</dbReference>
<keyword evidence="1" id="KW-0106">Calcium</keyword>
<protein>
    <recommendedName>
        <fullName evidence="2">EF-hand domain-containing protein</fullName>
    </recommendedName>
</protein>
<proteinExistence type="predicted"/>
<reference evidence="3" key="1">
    <citation type="submission" date="2021-01" db="EMBL/GenBank/DDBJ databases">
        <authorList>
            <person name="Corre E."/>
            <person name="Pelletier E."/>
            <person name="Niang G."/>
            <person name="Scheremetjew M."/>
            <person name="Finn R."/>
            <person name="Kale V."/>
            <person name="Holt S."/>
            <person name="Cochrane G."/>
            <person name="Meng A."/>
            <person name="Brown T."/>
            <person name="Cohen L."/>
        </authorList>
    </citation>
    <scope>NUCLEOTIDE SEQUENCE</scope>
    <source>
        <strain evidence="3">CCMP622</strain>
    </source>
</reference>
<evidence type="ECO:0000256" key="1">
    <source>
        <dbReference type="ARBA" id="ARBA00022837"/>
    </source>
</evidence>
<accession>A0A7S2TZH9</accession>
<organism evidence="3">
    <name type="scientific">Lotharella oceanica</name>
    <dbReference type="NCBI Taxonomy" id="641309"/>
    <lineage>
        <taxon>Eukaryota</taxon>
        <taxon>Sar</taxon>
        <taxon>Rhizaria</taxon>
        <taxon>Cercozoa</taxon>
        <taxon>Chlorarachniophyceae</taxon>
        <taxon>Lotharella</taxon>
    </lineage>
</organism>
<dbReference type="Pfam" id="PF13202">
    <property type="entry name" value="EF-hand_5"/>
    <property type="match status" value="1"/>
</dbReference>
<dbReference type="SUPFAM" id="SSF47473">
    <property type="entry name" value="EF-hand"/>
    <property type="match status" value="1"/>
</dbReference>
<dbReference type="Pfam" id="PF00036">
    <property type="entry name" value="EF-hand_1"/>
    <property type="match status" value="1"/>
</dbReference>
<dbReference type="InterPro" id="IPR002048">
    <property type="entry name" value="EF_hand_dom"/>
</dbReference>
<dbReference type="AlphaFoldDB" id="A0A7S2TZH9"/>
<dbReference type="EMBL" id="HBHP01030110">
    <property type="protein sequence ID" value="CAD9774566.1"/>
    <property type="molecule type" value="Transcribed_RNA"/>
</dbReference>
<dbReference type="InterPro" id="IPR011992">
    <property type="entry name" value="EF-hand-dom_pair"/>
</dbReference>
<feature type="domain" description="EF-hand" evidence="2">
    <location>
        <begin position="1"/>
        <end position="35"/>
    </location>
</feature>
<dbReference type="SMART" id="SM00054">
    <property type="entry name" value="EFh"/>
    <property type="match status" value="2"/>
</dbReference>
<sequence length="85" mass="9786">MAEIWPKIFAAFDKNNDGKVDRKELEAAMSKAGRLGDCMKHSDADQDGVITKEEWKKMYDRMIEFKAPDEEAVKYGEAMLENLKK</sequence>
<feature type="domain" description="EF-hand" evidence="2">
    <location>
        <begin position="37"/>
        <end position="65"/>
    </location>
</feature>
<dbReference type="PROSITE" id="PS50222">
    <property type="entry name" value="EF_HAND_2"/>
    <property type="match status" value="2"/>
</dbReference>
<name>A0A7S2TZH9_9EUKA</name>
<dbReference type="Gene3D" id="1.10.238.10">
    <property type="entry name" value="EF-hand"/>
    <property type="match status" value="1"/>
</dbReference>